<proteinExistence type="predicted"/>
<evidence type="ECO:0000313" key="2">
    <source>
        <dbReference type="EMBL" id="HIV25473.1"/>
    </source>
</evidence>
<feature type="transmembrane region" description="Helical" evidence="1">
    <location>
        <begin position="159"/>
        <end position="179"/>
    </location>
</feature>
<accession>A0A9D1P2M7</accession>
<sequence length="220" mass="25562">MNIKDYREKELKTLVIANILVILCLNELITFEGILEENSYMKLLVTIINSGLFAAIIYTMVTVFDCMISSKLKRYIVFWWFPMPGETIFSDIKTDAKDERFTSAEAIEAYQDIYNNLPSGKKACHQYENSKWHELLRQHESETKVLVAHRDYLMCRDMATVIGVMLFLYTIFSFAMKLITFDKKAVIYLGAVYFVCMIAARAKSKRFVKTVIVCDLHPQK</sequence>
<keyword evidence="1" id="KW-0472">Membrane</keyword>
<name>A0A9D1P2M7_9FIRM</name>
<reference evidence="2" key="1">
    <citation type="submission" date="2020-10" db="EMBL/GenBank/DDBJ databases">
        <authorList>
            <person name="Gilroy R."/>
        </authorList>
    </citation>
    <scope>NUCLEOTIDE SEQUENCE</scope>
    <source>
        <strain evidence="2">CHK188-20938</strain>
    </source>
</reference>
<dbReference type="EMBL" id="DVOO01000019">
    <property type="protein sequence ID" value="HIV25473.1"/>
    <property type="molecule type" value="Genomic_DNA"/>
</dbReference>
<feature type="transmembrane region" description="Helical" evidence="1">
    <location>
        <begin position="43"/>
        <end position="64"/>
    </location>
</feature>
<keyword evidence="1" id="KW-1133">Transmembrane helix</keyword>
<dbReference type="AlphaFoldDB" id="A0A9D1P2M7"/>
<gene>
    <name evidence="2" type="ORF">IAB71_06770</name>
</gene>
<dbReference type="Proteomes" id="UP000824169">
    <property type="component" value="Unassembled WGS sequence"/>
</dbReference>
<keyword evidence="1" id="KW-0812">Transmembrane</keyword>
<evidence type="ECO:0000313" key="3">
    <source>
        <dbReference type="Proteomes" id="UP000824169"/>
    </source>
</evidence>
<comment type="caution">
    <text evidence="2">The sequence shown here is derived from an EMBL/GenBank/DDBJ whole genome shotgun (WGS) entry which is preliminary data.</text>
</comment>
<reference evidence="2" key="2">
    <citation type="journal article" date="2021" name="PeerJ">
        <title>Extensive microbial diversity within the chicken gut microbiome revealed by metagenomics and culture.</title>
        <authorList>
            <person name="Gilroy R."/>
            <person name="Ravi A."/>
            <person name="Getino M."/>
            <person name="Pursley I."/>
            <person name="Horton D.L."/>
            <person name="Alikhan N.F."/>
            <person name="Baker D."/>
            <person name="Gharbi K."/>
            <person name="Hall N."/>
            <person name="Watson M."/>
            <person name="Adriaenssens E.M."/>
            <person name="Foster-Nyarko E."/>
            <person name="Jarju S."/>
            <person name="Secka A."/>
            <person name="Antonio M."/>
            <person name="Oren A."/>
            <person name="Chaudhuri R.R."/>
            <person name="La Ragione R."/>
            <person name="Hildebrand F."/>
            <person name="Pallen M.J."/>
        </authorList>
    </citation>
    <scope>NUCLEOTIDE SEQUENCE</scope>
    <source>
        <strain evidence="2">CHK188-20938</strain>
    </source>
</reference>
<organism evidence="2 3">
    <name type="scientific">Candidatus Scatomonas pullistercoris</name>
    <dbReference type="NCBI Taxonomy" id="2840920"/>
    <lineage>
        <taxon>Bacteria</taxon>
        <taxon>Bacillati</taxon>
        <taxon>Bacillota</taxon>
        <taxon>Clostridia</taxon>
        <taxon>Lachnospirales</taxon>
        <taxon>Lachnospiraceae</taxon>
        <taxon>Lachnospiraceae incertae sedis</taxon>
        <taxon>Candidatus Scatomonas</taxon>
    </lineage>
</organism>
<feature type="transmembrane region" description="Helical" evidence="1">
    <location>
        <begin position="12"/>
        <end position="31"/>
    </location>
</feature>
<protein>
    <submittedName>
        <fullName evidence="2">Uncharacterized protein</fullName>
    </submittedName>
</protein>
<feature type="transmembrane region" description="Helical" evidence="1">
    <location>
        <begin position="185"/>
        <end position="202"/>
    </location>
</feature>
<evidence type="ECO:0000256" key="1">
    <source>
        <dbReference type="SAM" id="Phobius"/>
    </source>
</evidence>